<keyword evidence="2" id="KW-1185">Reference proteome</keyword>
<dbReference type="Pfam" id="PF15887">
    <property type="entry name" value="Peptidase_Mx"/>
    <property type="match status" value="1"/>
</dbReference>
<name>A0A840YMW9_9PROT</name>
<reference evidence="1 2" key="1">
    <citation type="submission" date="2020-08" db="EMBL/GenBank/DDBJ databases">
        <title>Genomic Encyclopedia of Type Strains, Phase IV (KMG-IV): sequencing the most valuable type-strain genomes for metagenomic binning, comparative biology and taxonomic classification.</title>
        <authorList>
            <person name="Goeker M."/>
        </authorList>
    </citation>
    <scope>NUCLEOTIDE SEQUENCE [LARGE SCALE GENOMIC DNA]</scope>
    <source>
        <strain evidence="1 2">DSM 25622</strain>
    </source>
</reference>
<dbReference type="Proteomes" id="UP000580654">
    <property type="component" value="Unassembled WGS sequence"/>
</dbReference>
<accession>A0A840YMW9</accession>
<comment type="caution">
    <text evidence="1">The sequence shown here is derived from an EMBL/GenBank/DDBJ whole genome shotgun (WGS) entry which is preliminary data.</text>
</comment>
<sequence>MVPAESKNCLCLACRHNRCISNPAQGENLARWRELEGAKHRLFYSLVKLQLPLLTRDEQRDGLAFDFLDDPPDPDAPRVMTGHSDGLITIALREADDVERERMRKALGERYRTLLGHLRHETGHYFWDRLVRDGGKVEACRAVFGDEGVDYGETLKTYYAKGPPAGWQSRYITAYATAHPWEDFAESWAHYLHMVDTLETAAAHGVEIHPRNGGKRFQAAIDFDPYRPSTFDLLMENWLPLSRAANSLNRSMGQPDLYPFVLSPLTVEKLRFIHGLVQGYRAG</sequence>
<dbReference type="AlphaFoldDB" id="A0A840YMW9"/>
<evidence type="ECO:0000313" key="1">
    <source>
        <dbReference type="EMBL" id="MBB5696134.1"/>
    </source>
</evidence>
<proteinExistence type="predicted"/>
<dbReference type="InterPro" id="IPR031321">
    <property type="entry name" value="UCP012641"/>
</dbReference>
<dbReference type="PIRSF" id="PIRSF012641">
    <property type="entry name" value="UCP012641"/>
    <property type="match status" value="1"/>
</dbReference>
<dbReference type="EMBL" id="JACIJD010000030">
    <property type="protein sequence ID" value="MBB5696134.1"/>
    <property type="molecule type" value="Genomic_DNA"/>
</dbReference>
<gene>
    <name evidence="1" type="ORF">FHS87_004204</name>
</gene>
<evidence type="ECO:0000313" key="2">
    <source>
        <dbReference type="Proteomes" id="UP000580654"/>
    </source>
</evidence>
<evidence type="ECO:0008006" key="3">
    <source>
        <dbReference type="Google" id="ProtNLM"/>
    </source>
</evidence>
<protein>
    <recommendedName>
        <fullName evidence="3">Zinc-ribbon domain-containing protein</fullName>
    </recommendedName>
</protein>
<dbReference type="RefSeq" id="WP_184521232.1">
    <property type="nucleotide sequence ID" value="NZ_JACIJD010000030.1"/>
</dbReference>
<organism evidence="1 2">
    <name type="scientific">Muricoccus pecuniae</name>
    <dbReference type="NCBI Taxonomy" id="693023"/>
    <lineage>
        <taxon>Bacteria</taxon>
        <taxon>Pseudomonadati</taxon>
        <taxon>Pseudomonadota</taxon>
        <taxon>Alphaproteobacteria</taxon>
        <taxon>Acetobacterales</taxon>
        <taxon>Roseomonadaceae</taxon>
        <taxon>Muricoccus</taxon>
    </lineage>
</organism>